<dbReference type="InterPro" id="IPR017853">
    <property type="entry name" value="GH"/>
</dbReference>
<dbReference type="SMART" id="SM01217">
    <property type="entry name" value="Fn3_like"/>
    <property type="match status" value="1"/>
</dbReference>
<evidence type="ECO:0000313" key="5">
    <source>
        <dbReference type="Proteomes" id="UP001596135"/>
    </source>
</evidence>
<dbReference type="SUPFAM" id="SSF51445">
    <property type="entry name" value="(Trans)glycosidases"/>
    <property type="match status" value="1"/>
</dbReference>
<organism evidence="4 5">
    <name type="scientific">Nocardioides hankookensis</name>
    <dbReference type="NCBI Taxonomy" id="443157"/>
    <lineage>
        <taxon>Bacteria</taxon>
        <taxon>Bacillati</taxon>
        <taxon>Actinomycetota</taxon>
        <taxon>Actinomycetes</taxon>
        <taxon>Propionibacteriales</taxon>
        <taxon>Nocardioidaceae</taxon>
        <taxon>Nocardioides</taxon>
    </lineage>
</organism>
<reference evidence="5" key="1">
    <citation type="journal article" date="2019" name="Int. J. Syst. Evol. Microbiol.">
        <title>The Global Catalogue of Microorganisms (GCM) 10K type strain sequencing project: providing services to taxonomists for standard genome sequencing and annotation.</title>
        <authorList>
            <consortium name="The Broad Institute Genomics Platform"/>
            <consortium name="The Broad Institute Genome Sequencing Center for Infectious Disease"/>
            <person name="Wu L."/>
            <person name="Ma J."/>
        </authorList>
    </citation>
    <scope>NUCLEOTIDE SEQUENCE [LARGE SCALE GENOMIC DNA]</scope>
    <source>
        <strain evidence="5">CCUG 54522</strain>
    </source>
</reference>
<accession>A0ABW1LGE0</accession>
<dbReference type="PANTHER" id="PTHR42715">
    <property type="entry name" value="BETA-GLUCOSIDASE"/>
    <property type="match status" value="1"/>
</dbReference>
<dbReference type="PANTHER" id="PTHR42715:SF10">
    <property type="entry name" value="BETA-GLUCOSIDASE"/>
    <property type="match status" value="1"/>
</dbReference>
<dbReference type="Pfam" id="PF01915">
    <property type="entry name" value="Glyco_hydro_3_C"/>
    <property type="match status" value="1"/>
</dbReference>
<dbReference type="InterPro" id="IPR026891">
    <property type="entry name" value="Fn3-like"/>
</dbReference>
<dbReference type="EMBL" id="JBHSRJ010000004">
    <property type="protein sequence ID" value="MFC6043055.1"/>
    <property type="molecule type" value="Genomic_DNA"/>
</dbReference>
<dbReference type="InterPro" id="IPR001764">
    <property type="entry name" value="Glyco_hydro_3_N"/>
</dbReference>
<proteinExistence type="inferred from homology"/>
<dbReference type="InterPro" id="IPR002772">
    <property type="entry name" value="Glyco_hydro_3_C"/>
</dbReference>
<dbReference type="InterPro" id="IPR050288">
    <property type="entry name" value="Cellulose_deg_GH3"/>
</dbReference>
<dbReference type="RefSeq" id="WP_379152799.1">
    <property type="nucleotide sequence ID" value="NZ_JBHSRJ010000004.1"/>
</dbReference>
<dbReference type="Gene3D" id="3.40.50.1700">
    <property type="entry name" value="Glycoside hydrolase family 3 C-terminal domain"/>
    <property type="match status" value="1"/>
</dbReference>
<feature type="domain" description="PA14" evidence="3">
    <location>
        <begin position="403"/>
        <end position="555"/>
    </location>
</feature>
<dbReference type="Proteomes" id="UP001596135">
    <property type="component" value="Unassembled WGS sequence"/>
</dbReference>
<dbReference type="InterPro" id="IPR037524">
    <property type="entry name" value="PA14/GLEYA"/>
</dbReference>
<keyword evidence="2" id="KW-0378">Hydrolase</keyword>
<dbReference type="InterPro" id="IPR036962">
    <property type="entry name" value="Glyco_hydro_3_N_sf"/>
</dbReference>
<dbReference type="Gene3D" id="2.60.120.260">
    <property type="entry name" value="Galactose-binding domain-like"/>
    <property type="match status" value="1"/>
</dbReference>
<comment type="similarity">
    <text evidence="1">Belongs to the glycosyl hydrolase 3 family.</text>
</comment>
<sequence>MPSLDLPALVARLTLEQKVRLLTGADFWALYDEPAIGLRRMVTSDGPAGVRGELWDERDPSTNIPSPTAIAASWDPELTATLGQLLAHEARRKGVDVVLAPTVNLHRSPYGGRHFECLSEDPVLTGSIGAALVEGLQSQGVAATVKHFVANDSETDRLTYDAQVDDRTLRELYLAPFETIVRDAGVWSVMAAYNSVNGSTMTESPMLRAILHEEWGFDGVTMTDWYAGRSTEAAARGGLDLIMPGPTGPWREALVDAVRDGRVDETDVDAKVLRLLLLATRVGALADGPGSRAVEPWTDAESDALVQRAAAAGFVLVRNAPVGGTPVLPVRPGIKRVAVIGPNAREARFLGGGSALVFPPATVSPLAGLVAALGPDVEVTYCLGARGHERVSAADPALLTTPDGEPGIRVEFRGSGGEVLGVDRRLGSAFNWNNAFEGVDPALITEIALDAVVTADQTGDYRIGASGVGRYRLRLDDQPAFDELLELPPGADPVEGLMRPPQEWATVALTAGQAVRVSLVHVVKDHTADEDLLVSMQLAVDCTVEDDDASLAHAVADAAAADLAVVVVGTSEEVESEGFDRTSLALPGRQDELVHRVAAARPETVVVVNAGAPVLMPWRDEVAATLLAWFPGQEFGGALADVLLGRVEPGGRLPTTWPASEDAAMPSTTPVDGRLDYTEGLHIGYRRFLRDGVEPAYWFGHGLGYTTWSYDDLTTSGTEVAVTVTNTGDRAGRELVQVYLARPDSAVERPVRWLVGHAWVEAEPNASATARIGVPARAFEHWADGGWVREPGAFTVEVGRSAGDIVLSVEV</sequence>
<dbReference type="Gene3D" id="3.20.20.300">
    <property type="entry name" value="Glycoside hydrolase, family 3, N-terminal domain"/>
    <property type="match status" value="1"/>
</dbReference>
<name>A0ABW1LGE0_9ACTN</name>
<dbReference type="PRINTS" id="PR00133">
    <property type="entry name" value="GLHYDRLASE3"/>
</dbReference>
<evidence type="ECO:0000256" key="1">
    <source>
        <dbReference type="ARBA" id="ARBA00005336"/>
    </source>
</evidence>
<dbReference type="InterPro" id="IPR036881">
    <property type="entry name" value="Glyco_hydro_3_C_sf"/>
</dbReference>
<evidence type="ECO:0000256" key="2">
    <source>
        <dbReference type="ARBA" id="ARBA00022801"/>
    </source>
</evidence>
<dbReference type="PROSITE" id="PS51820">
    <property type="entry name" value="PA14"/>
    <property type="match status" value="1"/>
</dbReference>
<dbReference type="Pfam" id="PF00933">
    <property type="entry name" value="Glyco_hydro_3"/>
    <property type="match status" value="1"/>
</dbReference>
<dbReference type="Pfam" id="PF14310">
    <property type="entry name" value="Fn3-like"/>
    <property type="match status" value="1"/>
</dbReference>
<evidence type="ECO:0000259" key="3">
    <source>
        <dbReference type="PROSITE" id="PS51820"/>
    </source>
</evidence>
<comment type="caution">
    <text evidence="4">The sequence shown here is derived from an EMBL/GenBank/DDBJ whole genome shotgun (WGS) entry which is preliminary data.</text>
</comment>
<evidence type="ECO:0000313" key="4">
    <source>
        <dbReference type="EMBL" id="MFC6043055.1"/>
    </source>
</evidence>
<protein>
    <submittedName>
        <fullName evidence="4">Beta-glucosidase</fullName>
    </submittedName>
</protein>
<dbReference type="InterPro" id="IPR013783">
    <property type="entry name" value="Ig-like_fold"/>
</dbReference>
<keyword evidence="5" id="KW-1185">Reference proteome</keyword>
<dbReference type="Gene3D" id="2.60.40.10">
    <property type="entry name" value="Immunoglobulins"/>
    <property type="match status" value="1"/>
</dbReference>
<gene>
    <name evidence="4" type="ORF">ACFPYL_08210</name>
</gene>
<dbReference type="SUPFAM" id="SSF52279">
    <property type="entry name" value="Beta-D-glucan exohydrolase, C-terminal domain"/>
    <property type="match status" value="1"/>
</dbReference>